<name>A0A0C4WQI7_9GAMM</name>
<dbReference type="Proteomes" id="UP000068210">
    <property type="component" value="Chromosome"/>
</dbReference>
<evidence type="ECO:0000313" key="2">
    <source>
        <dbReference type="Proteomes" id="UP000068210"/>
    </source>
</evidence>
<proteinExistence type="predicted"/>
<dbReference type="STRING" id="1328314.Achr_23980"/>
<keyword evidence="2" id="KW-1185">Reference proteome</keyword>
<gene>
    <name evidence="1" type="ORF">Achr_23980</name>
</gene>
<evidence type="ECO:0000313" key="1">
    <source>
        <dbReference type="EMBL" id="AJE21835.1"/>
    </source>
</evidence>
<protein>
    <submittedName>
        <fullName evidence="1">Uncharacterized protein</fullName>
    </submittedName>
</protein>
<reference evidence="1 2" key="1">
    <citation type="journal article" date="2015" name="PLoS ONE">
        <title>Azotobacter Genomes: The Genome of Azotobacter chroococcum NCIMB 8003 (ATCC 4412).</title>
        <authorList>
            <person name="Robson R.L."/>
            <person name="Jones R."/>
            <person name="Robson R.M."/>
            <person name="Schwartz A."/>
            <person name="Richardson T.H."/>
        </authorList>
    </citation>
    <scope>NUCLEOTIDE SEQUENCE [LARGE SCALE GENOMIC DNA]</scope>
    <source>
        <strain evidence="1 2">NCIMB 8003</strain>
    </source>
</reference>
<dbReference type="HOGENOM" id="CLU_177508_0_0_6"/>
<organism evidence="1 2">
    <name type="scientific">Azotobacter chroococcum NCIMB 8003</name>
    <dbReference type="NCBI Taxonomy" id="1328314"/>
    <lineage>
        <taxon>Bacteria</taxon>
        <taxon>Pseudomonadati</taxon>
        <taxon>Pseudomonadota</taxon>
        <taxon>Gammaproteobacteria</taxon>
        <taxon>Pseudomonadales</taxon>
        <taxon>Pseudomonadaceae</taxon>
        <taxon>Azotobacter</taxon>
    </lineage>
</organism>
<dbReference type="KEGG" id="acx:Achr_23980"/>
<dbReference type="AlphaFoldDB" id="A0A0C4WQI7"/>
<dbReference type="RefSeq" id="WP_039804654.1">
    <property type="nucleotide sequence ID" value="NZ_CP010415.1"/>
</dbReference>
<sequence>MNIWALDKHQDIRHVLLLLQEQLGPDAFVVDAVTSLDPRAIYLLHREEPGVRAWLYTLGQSPDRYGVHLEYPYSTDTHENVPLAELVAMLAVHFDVATIRPLP</sequence>
<dbReference type="EMBL" id="CP010415">
    <property type="protein sequence ID" value="AJE21835.1"/>
    <property type="molecule type" value="Genomic_DNA"/>
</dbReference>
<accession>A0A0C4WQI7</accession>